<evidence type="ECO:0000259" key="8">
    <source>
        <dbReference type="PROSITE" id="PS50846"/>
    </source>
</evidence>
<comment type="similarity">
    <text evidence="6">Belongs to the HIPP family.</text>
</comment>
<accession>A0A6A4LBT9</accession>
<gene>
    <name evidence="9" type="ORF">C3L33_16072</name>
</gene>
<protein>
    <recommendedName>
        <fullName evidence="8">HMA domain-containing protein</fullName>
    </recommendedName>
</protein>
<feature type="region of interest" description="Disordered" evidence="7">
    <location>
        <begin position="48"/>
        <end position="81"/>
    </location>
</feature>
<dbReference type="Gene3D" id="3.30.70.100">
    <property type="match status" value="2"/>
</dbReference>
<dbReference type="PROSITE" id="PS50846">
    <property type="entry name" value="HMA_2"/>
    <property type="match status" value="1"/>
</dbReference>
<proteinExistence type="inferred from homology"/>
<dbReference type="PANTHER" id="PTHR45811:SF49">
    <property type="entry name" value="OS04G0667600 PROTEIN"/>
    <property type="match status" value="1"/>
</dbReference>
<keyword evidence="5" id="KW-0636">Prenylation</keyword>
<evidence type="ECO:0000256" key="3">
    <source>
        <dbReference type="ARBA" id="ARBA00022723"/>
    </source>
</evidence>
<keyword evidence="2" id="KW-0488">Methylation</keyword>
<dbReference type="InterPro" id="IPR036163">
    <property type="entry name" value="HMA_dom_sf"/>
</dbReference>
<evidence type="ECO:0000313" key="9">
    <source>
        <dbReference type="EMBL" id="KAE9452028.1"/>
    </source>
</evidence>
<evidence type="ECO:0000256" key="6">
    <source>
        <dbReference type="ARBA" id="ARBA00024045"/>
    </source>
</evidence>
<dbReference type="AlphaFoldDB" id="A0A6A4LBT9"/>
<dbReference type="GO" id="GO:0016020">
    <property type="term" value="C:membrane"/>
    <property type="evidence" value="ECO:0007669"/>
    <property type="project" value="UniProtKB-SubCell"/>
</dbReference>
<comment type="caution">
    <text evidence="9">The sequence shown here is derived from an EMBL/GenBank/DDBJ whole genome shotgun (WGS) entry which is preliminary data.</text>
</comment>
<dbReference type="SUPFAM" id="SSF55008">
    <property type="entry name" value="HMA, heavy metal-associated domain"/>
    <property type="match status" value="1"/>
</dbReference>
<dbReference type="EMBL" id="QEFC01002462">
    <property type="protein sequence ID" value="KAE9452028.1"/>
    <property type="molecule type" value="Genomic_DNA"/>
</dbReference>
<dbReference type="CDD" id="cd00371">
    <property type="entry name" value="HMA"/>
    <property type="match status" value="1"/>
</dbReference>
<evidence type="ECO:0000313" key="10">
    <source>
        <dbReference type="Proteomes" id="UP000428333"/>
    </source>
</evidence>
<dbReference type="InterPro" id="IPR051863">
    <property type="entry name" value="HIPP"/>
</dbReference>
<evidence type="ECO:0000256" key="4">
    <source>
        <dbReference type="ARBA" id="ARBA00023288"/>
    </source>
</evidence>
<organism evidence="9 10">
    <name type="scientific">Rhododendron williamsianum</name>
    <dbReference type="NCBI Taxonomy" id="262921"/>
    <lineage>
        <taxon>Eukaryota</taxon>
        <taxon>Viridiplantae</taxon>
        <taxon>Streptophyta</taxon>
        <taxon>Embryophyta</taxon>
        <taxon>Tracheophyta</taxon>
        <taxon>Spermatophyta</taxon>
        <taxon>Magnoliopsida</taxon>
        <taxon>eudicotyledons</taxon>
        <taxon>Gunneridae</taxon>
        <taxon>Pentapetalae</taxon>
        <taxon>asterids</taxon>
        <taxon>Ericales</taxon>
        <taxon>Ericaceae</taxon>
        <taxon>Ericoideae</taxon>
        <taxon>Rhodoreae</taxon>
        <taxon>Rhododendron</taxon>
    </lineage>
</organism>
<evidence type="ECO:0000256" key="2">
    <source>
        <dbReference type="ARBA" id="ARBA00022481"/>
    </source>
</evidence>
<reference evidence="9 10" key="1">
    <citation type="journal article" date="2019" name="Genome Biol. Evol.">
        <title>The Rhododendron genome and chromosomal organization provide insight into shared whole-genome duplications across the heath family (Ericaceae).</title>
        <authorList>
            <person name="Soza V.L."/>
            <person name="Lindsley D."/>
            <person name="Waalkes A."/>
            <person name="Ramage E."/>
            <person name="Patwardhan R.P."/>
            <person name="Burton J.N."/>
            <person name="Adey A."/>
            <person name="Kumar A."/>
            <person name="Qiu R."/>
            <person name="Shendure J."/>
            <person name="Hall B."/>
        </authorList>
    </citation>
    <scope>NUCLEOTIDE SEQUENCE [LARGE SCALE GENOMIC DNA]</scope>
    <source>
        <strain evidence="9">RSF 1966-606</strain>
    </source>
</reference>
<evidence type="ECO:0000256" key="5">
    <source>
        <dbReference type="ARBA" id="ARBA00023289"/>
    </source>
</evidence>
<dbReference type="InterPro" id="IPR006121">
    <property type="entry name" value="HMA_dom"/>
</dbReference>
<dbReference type="Proteomes" id="UP000428333">
    <property type="component" value="Linkage Group LG09"/>
</dbReference>
<sequence length="242" mass="27493">MLPSTGIESISVDMKDKKLTVIGHVDPANIVCKLRKYGCAVILSVGPDPKEEERKKKEAEEKKKKEEAEKKKKEEAEKKKKEEEEYFVLPRTLEIIQKIEVRLEVHDDRGKQKAMRAVSSIPGIESISVDMKDKKLTVIGDVDPVDIICKLRKCGHAVILSVGPTKEAEEKKKKEAEEKKKKEEAEKKKKEEEAEKKRLAELAAAYKECYVPYCPPPYCPPGPPPYYRPISCEENPNSCVIM</sequence>
<keyword evidence="3" id="KW-0479">Metal-binding</keyword>
<feature type="non-terminal residue" evidence="9">
    <location>
        <position position="1"/>
    </location>
</feature>
<keyword evidence="4" id="KW-0449">Lipoprotein</keyword>
<feature type="domain" description="HMA" evidence="8">
    <location>
        <begin position="96"/>
        <end position="159"/>
    </location>
</feature>
<dbReference type="Pfam" id="PF00403">
    <property type="entry name" value="HMA"/>
    <property type="match status" value="1"/>
</dbReference>
<dbReference type="GO" id="GO:0009626">
    <property type="term" value="P:plant-type hypersensitive response"/>
    <property type="evidence" value="ECO:0007669"/>
    <property type="project" value="UniProtKB-KW"/>
</dbReference>
<keyword evidence="10" id="KW-1185">Reference proteome</keyword>
<evidence type="ECO:0000256" key="1">
    <source>
        <dbReference type="ARBA" id="ARBA00004170"/>
    </source>
</evidence>
<dbReference type="PANTHER" id="PTHR45811">
    <property type="entry name" value="COPPER TRANSPORT PROTEIN FAMILY-RELATED"/>
    <property type="match status" value="1"/>
</dbReference>
<evidence type="ECO:0000256" key="7">
    <source>
        <dbReference type="SAM" id="MobiDB-lite"/>
    </source>
</evidence>
<dbReference type="OrthoDB" id="1923658at2759"/>
<comment type="subcellular location">
    <subcellularLocation>
        <location evidence="1">Membrane</location>
        <topology evidence="1">Peripheral membrane protein</topology>
    </subcellularLocation>
</comment>
<feature type="region of interest" description="Disordered" evidence="7">
    <location>
        <begin position="168"/>
        <end position="194"/>
    </location>
</feature>
<dbReference type="GO" id="GO:0046872">
    <property type="term" value="F:metal ion binding"/>
    <property type="evidence" value="ECO:0007669"/>
    <property type="project" value="UniProtKB-KW"/>
</dbReference>
<name>A0A6A4LBT9_9ERIC</name>